<dbReference type="AlphaFoldDB" id="A0AA40DG63"/>
<feature type="compositionally biased region" description="Polar residues" evidence="1">
    <location>
        <begin position="157"/>
        <end position="167"/>
    </location>
</feature>
<proteinExistence type="predicted"/>
<keyword evidence="4" id="KW-1185">Reference proteome</keyword>
<feature type="region of interest" description="Disordered" evidence="1">
    <location>
        <begin position="328"/>
        <end position="397"/>
    </location>
</feature>
<gene>
    <name evidence="3" type="ORF">QBC41DRAFT_24937</name>
</gene>
<dbReference type="Proteomes" id="UP001174997">
    <property type="component" value="Unassembled WGS sequence"/>
</dbReference>
<feature type="compositionally biased region" description="Pro residues" evidence="1">
    <location>
        <begin position="383"/>
        <end position="397"/>
    </location>
</feature>
<protein>
    <submittedName>
        <fullName evidence="3">Uncharacterized protein</fullName>
    </submittedName>
</protein>
<evidence type="ECO:0000313" key="3">
    <source>
        <dbReference type="EMBL" id="KAK0672406.1"/>
    </source>
</evidence>
<feature type="region of interest" description="Disordered" evidence="1">
    <location>
        <begin position="206"/>
        <end position="238"/>
    </location>
</feature>
<feature type="region of interest" description="Disordered" evidence="1">
    <location>
        <begin position="141"/>
        <end position="190"/>
    </location>
</feature>
<name>A0AA40DG63_9PEZI</name>
<feature type="transmembrane region" description="Helical" evidence="2">
    <location>
        <begin position="26"/>
        <end position="44"/>
    </location>
</feature>
<keyword evidence="2" id="KW-0812">Transmembrane</keyword>
<evidence type="ECO:0000256" key="2">
    <source>
        <dbReference type="SAM" id="Phobius"/>
    </source>
</evidence>
<feature type="region of interest" description="Disordered" evidence="1">
    <location>
        <begin position="258"/>
        <end position="296"/>
    </location>
</feature>
<feature type="compositionally biased region" description="Polar residues" evidence="1">
    <location>
        <begin position="76"/>
        <end position="86"/>
    </location>
</feature>
<comment type="caution">
    <text evidence="3">The sequence shown here is derived from an EMBL/GenBank/DDBJ whole genome shotgun (WGS) entry which is preliminary data.</text>
</comment>
<keyword evidence="2" id="KW-0472">Membrane</keyword>
<dbReference type="EMBL" id="JAULSY010000013">
    <property type="protein sequence ID" value="KAK0672406.1"/>
    <property type="molecule type" value="Genomic_DNA"/>
</dbReference>
<organism evidence="3 4">
    <name type="scientific">Cercophora samala</name>
    <dbReference type="NCBI Taxonomy" id="330535"/>
    <lineage>
        <taxon>Eukaryota</taxon>
        <taxon>Fungi</taxon>
        <taxon>Dikarya</taxon>
        <taxon>Ascomycota</taxon>
        <taxon>Pezizomycotina</taxon>
        <taxon>Sordariomycetes</taxon>
        <taxon>Sordariomycetidae</taxon>
        <taxon>Sordariales</taxon>
        <taxon>Lasiosphaeriaceae</taxon>
        <taxon>Cercophora</taxon>
    </lineage>
</organism>
<sequence>MPALRHPDVNVALGVASPQERGPSRAHIYLALVFIAVLLVARFVKPRRLRPSSPVPAPKSSHGAEKGYKHLYGSPIATSPTSQNGNRLVSVLSPWKRLKDGRGVAPLASPESHQQQPSWAAVLTRHSAQVAAFGLLGQASVMDDSDSDPLKDRLRSGSASRGVSTSAPDAADFRQQHNPSPAGRYSEQHVGNRRVSYSSHYFPSNFPEGHASGGSEGMEIGPMSGHTSYGDHAWSAASGQQESSSSVVYGQDSSFGAESFPAPPNLSGFDFTTPRHFSRPPPPPPLTPPTRSDNRFPFEDRRLSYAASIPPELDAGFIHQPNPAYSGMSTSADVLSSSPQTADPISRRRSYTRSVPIGVPIPGSTPSYPAEAMASGTAFSPSSYPPTSPLLPPPPPGPDVPPEYVFVGGPGGPGVLLSEQEIDLHGEIISVMDHSGHGWKRHTRVYGGGVCLACLAAEDQGGFYGDKVPLADRR</sequence>
<evidence type="ECO:0000256" key="1">
    <source>
        <dbReference type="SAM" id="MobiDB-lite"/>
    </source>
</evidence>
<feature type="compositionally biased region" description="Polar residues" evidence="1">
    <location>
        <begin position="328"/>
        <end position="343"/>
    </location>
</feature>
<keyword evidence="2" id="KW-1133">Transmembrane helix</keyword>
<reference evidence="3" key="1">
    <citation type="submission" date="2023-06" db="EMBL/GenBank/DDBJ databases">
        <title>Genome-scale phylogeny and comparative genomics of the fungal order Sordariales.</title>
        <authorList>
            <consortium name="Lawrence Berkeley National Laboratory"/>
            <person name="Hensen N."/>
            <person name="Bonometti L."/>
            <person name="Westerberg I."/>
            <person name="Brannstrom I.O."/>
            <person name="Guillou S."/>
            <person name="Cros-Aarteil S."/>
            <person name="Calhoun S."/>
            <person name="Haridas S."/>
            <person name="Kuo A."/>
            <person name="Mondo S."/>
            <person name="Pangilinan J."/>
            <person name="Riley R."/>
            <person name="Labutti K."/>
            <person name="Andreopoulos B."/>
            <person name="Lipzen A."/>
            <person name="Chen C."/>
            <person name="Yanf M."/>
            <person name="Daum C."/>
            <person name="Ng V."/>
            <person name="Clum A."/>
            <person name="Steindorff A."/>
            <person name="Ohm R."/>
            <person name="Martin F."/>
            <person name="Silar P."/>
            <person name="Natvig D."/>
            <person name="Lalanne C."/>
            <person name="Gautier V."/>
            <person name="Ament-Velasquez S.L."/>
            <person name="Kruys A."/>
            <person name="Hutchinson M.I."/>
            <person name="Powell A.J."/>
            <person name="Barry K."/>
            <person name="Miller A.N."/>
            <person name="Grigoriev I.V."/>
            <person name="Debuchy R."/>
            <person name="Gladieux P."/>
            <person name="Thoren M.H."/>
            <person name="Johannesson H."/>
        </authorList>
    </citation>
    <scope>NUCLEOTIDE SEQUENCE</scope>
    <source>
        <strain evidence="3">CBS 307.81</strain>
    </source>
</reference>
<accession>A0AA40DG63</accession>
<feature type="compositionally biased region" description="Pro residues" evidence="1">
    <location>
        <begin position="279"/>
        <end position="288"/>
    </location>
</feature>
<feature type="region of interest" description="Disordered" evidence="1">
    <location>
        <begin position="49"/>
        <end position="86"/>
    </location>
</feature>
<evidence type="ECO:0000313" key="4">
    <source>
        <dbReference type="Proteomes" id="UP001174997"/>
    </source>
</evidence>